<gene>
    <name evidence="2" type="ORF">AAS21_gp181</name>
</gene>
<organism evidence="2 3">
    <name type="scientific">Pantoea phage vB_PagS_AAS21</name>
    <dbReference type="NCBI Taxonomy" id="2575261"/>
    <lineage>
        <taxon>Viruses</taxon>
        <taxon>Duplodnaviria</taxon>
        <taxon>Heunggongvirae</taxon>
        <taxon>Uroviricota</taxon>
        <taxon>Caudoviricetes</taxon>
        <taxon>Demerecviridae</taxon>
        <taxon>Keyvirus</taxon>
        <taxon>Keyvirus AAS21</taxon>
    </lineage>
</organism>
<proteinExistence type="predicted"/>
<keyword evidence="3" id="KW-1185">Reference proteome</keyword>
<dbReference type="Proteomes" id="UP000308921">
    <property type="component" value="Segment"/>
</dbReference>
<name>A0A4Y5P1T9_9CAUD</name>
<keyword evidence="1" id="KW-0812">Transmembrane</keyword>
<reference evidence="2 3" key="1">
    <citation type="submission" date="2019-04" db="EMBL/GenBank/DDBJ databases">
        <title>Complete genome sequence of Pantoea bacteriophage vB_PagS_AAS21.</title>
        <authorList>
            <person name="Truncaite L."/>
            <person name="Simoliuniene M."/>
            <person name="Zajanckauskaite A."/>
            <person name="Meskys R."/>
            <person name="Simoliunas E."/>
        </authorList>
    </citation>
    <scope>NUCLEOTIDE SEQUENCE [LARGE SCALE GENOMIC DNA]</scope>
</reference>
<sequence>MGSCCINRLFSLINISYLYFIYSFPISCLVLQSYIQAHSAKSRSRHTEALETLREWEYNLETLALCKSM</sequence>
<evidence type="ECO:0000256" key="1">
    <source>
        <dbReference type="SAM" id="Phobius"/>
    </source>
</evidence>
<accession>A0A4Y5P1T9</accession>
<dbReference type="EMBL" id="MK770119">
    <property type="protein sequence ID" value="QCW23919.1"/>
    <property type="molecule type" value="Genomic_DNA"/>
</dbReference>
<protein>
    <submittedName>
        <fullName evidence="2">Uncharacterized protein</fullName>
    </submittedName>
</protein>
<evidence type="ECO:0000313" key="3">
    <source>
        <dbReference type="Proteomes" id="UP000308921"/>
    </source>
</evidence>
<evidence type="ECO:0000313" key="2">
    <source>
        <dbReference type="EMBL" id="QCW23919.1"/>
    </source>
</evidence>
<keyword evidence="1" id="KW-1133">Transmembrane helix</keyword>
<keyword evidence="1" id="KW-0472">Membrane</keyword>
<feature type="transmembrane region" description="Helical" evidence="1">
    <location>
        <begin position="17"/>
        <end position="35"/>
    </location>
</feature>